<dbReference type="GO" id="GO:0005634">
    <property type="term" value="C:nucleus"/>
    <property type="evidence" value="ECO:0007669"/>
    <property type="project" value="UniProtKB-SubCell"/>
</dbReference>
<evidence type="ECO:0000256" key="7">
    <source>
        <dbReference type="ARBA" id="ARBA00022833"/>
    </source>
</evidence>
<keyword evidence="10" id="KW-0539">Nucleus</keyword>
<keyword evidence="17" id="KW-1185">Reference proteome</keyword>
<dbReference type="AlphaFoldDB" id="A0A7R9Q4T6"/>
<evidence type="ECO:0000256" key="10">
    <source>
        <dbReference type="ARBA" id="ARBA00023242"/>
    </source>
</evidence>
<evidence type="ECO:0000256" key="5">
    <source>
        <dbReference type="ARBA" id="ARBA00022723"/>
    </source>
</evidence>
<feature type="binding site" evidence="12">
    <location>
        <position position="281"/>
    </location>
    <ligand>
        <name>Zn(2+)</name>
        <dbReference type="ChEBI" id="CHEBI:29105"/>
        <label>2</label>
    </ligand>
</feature>
<comment type="similarity">
    <text evidence="2">Belongs to the ING family.</text>
</comment>
<evidence type="ECO:0000313" key="16">
    <source>
        <dbReference type="EMBL" id="CAD7632233.1"/>
    </source>
</evidence>
<evidence type="ECO:0000256" key="2">
    <source>
        <dbReference type="ARBA" id="ARBA00010210"/>
    </source>
</evidence>
<feature type="binding site" evidence="12">
    <location>
        <position position="254"/>
    </location>
    <ligand>
        <name>Zn(2+)</name>
        <dbReference type="ChEBI" id="CHEBI:29105"/>
        <label>2</label>
    </ligand>
</feature>
<dbReference type="CDD" id="cd15585">
    <property type="entry name" value="PHD_ING3"/>
    <property type="match status" value="1"/>
</dbReference>
<evidence type="ECO:0000256" key="14">
    <source>
        <dbReference type="SAM" id="MobiDB-lite"/>
    </source>
</evidence>
<sequence>GGSGMITSSNITSNRLNSNAFTPLLAVVNANNNNSYPNGNNSTTNSSLIPSNASMSAADKGSPNSTLPHGSFRCNLGNTALATAASQAIALTQQVCILTKVKSKVTQVQHRAIIYISINTGMQMGRRTASLKASYEAINSGFPSVYGFNTLREHSPNDTSNSHPDLLNRSNASLGYSYDSNINKTNRPNKRSRTSHYGTDSSNSHISINNSNMFEDNSSEAVSDNNGAPEWTLDPNEPRYCICNQVSYGDMVACDNEDCQKEWFHYGCVDITQPPKGKWYCPDCSDKLNRKKSRKERS</sequence>
<dbReference type="EMBL" id="OC865245">
    <property type="protein sequence ID" value="CAD7632233.1"/>
    <property type="molecule type" value="Genomic_DNA"/>
</dbReference>
<evidence type="ECO:0000256" key="6">
    <source>
        <dbReference type="ARBA" id="ARBA00022771"/>
    </source>
</evidence>
<comment type="subcellular location">
    <subcellularLocation>
        <location evidence="1">Nucleus</location>
    </subcellularLocation>
</comment>
<evidence type="ECO:0000259" key="15">
    <source>
        <dbReference type="PROSITE" id="PS50016"/>
    </source>
</evidence>
<feature type="compositionally biased region" description="Polar residues" evidence="14">
    <location>
        <begin position="213"/>
        <end position="226"/>
    </location>
</feature>
<feature type="site" description="Histone H3K4me3 binding" evidence="11">
    <location>
        <position position="251"/>
    </location>
</feature>
<feature type="compositionally biased region" description="Low complexity" evidence="14">
    <location>
        <begin position="201"/>
        <end position="212"/>
    </location>
</feature>
<dbReference type="PANTHER" id="PTHR10333">
    <property type="entry name" value="INHIBITOR OF GROWTH PROTEIN"/>
    <property type="match status" value="1"/>
</dbReference>
<keyword evidence="9" id="KW-0804">Transcription</keyword>
<feature type="binding site" evidence="12">
    <location>
        <position position="243"/>
    </location>
    <ligand>
        <name>Zn(2+)</name>
        <dbReference type="ChEBI" id="CHEBI:29105"/>
        <label>1</label>
    </ligand>
</feature>
<dbReference type="InterPro" id="IPR001965">
    <property type="entry name" value="Znf_PHD"/>
</dbReference>
<keyword evidence="4" id="KW-0341">Growth regulation</keyword>
<feature type="region of interest" description="Disordered" evidence="14">
    <location>
        <begin position="36"/>
        <end position="64"/>
    </location>
</feature>
<feature type="region of interest" description="Disordered" evidence="14">
    <location>
        <begin position="178"/>
        <end position="231"/>
    </location>
</feature>
<dbReference type="GO" id="GO:0035267">
    <property type="term" value="C:NuA4 histone acetyltransferase complex"/>
    <property type="evidence" value="ECO:0007669"/>
    <property type="project" value="TreeGrafter"/>
</dbReference>
<feature type="site" description="Histone H3K4me3 binding" evidence="11">
    <location>
        <position position="255"/>
    </location>
</feature>
<keyword evidence="5 12" id="KW-0479">Metal-binding</keyword>
<evidence type="ECO:0000256" key="4">
    <source>
        <dbReference type="ARBA" id="ARBA00022604"/>
    </source>
</evidence>
<feature type="binding site" evidence="12">
    <location>
        <position position="265"/>
    </location>
    <ligand>
        <name>Zn(2+)</name>
        <dbReference type="ChEBI" id="CHEBI:29105"/>
        <label>1</label>
    </ligand>
</feature>
<feature type="compositionally biased region" description="Low complexity" evidence="14">
    <location>
        <begin position="36"/>
        <end position="47"/>
    </location>
</feature>
<dbReference type="GO" id="GO:0008270">
    <property type="term" value="F:zinc ion binding"/>
    <property type="evidence" value="ECO:0007669"/>
    <property type="project" value="UniProtKB-KW"/>
</dbReference>
<keyword evidence="7 12" id="KW-0862">Zinc</keyword>
<dbReference type="SMART" id="SM00249">
    <property type="entry name" value="PHD"/>
    <property type="match status" value="1"/>
</dbReference>
<feature type="binding site" evidence="12">
    <location>
        <position position="259"/>
    </location>
    <ligand>
        <name>Zn(2+)</name>
        <dbReference type="ChEBI" id="CHEBI:29105"/>
        <label>2</label>
    </ligand>
</feature>
<dbReference type="FunFam" id="3.30.40.10:FF:000021">
    <property type="entry name" value="Inhibitor of growth 2b"/>
    <property type="match status" value="1"/>
</dbReference>
<evidence type="ECO:0000256" key="8">
    <source>
        <dbReference type="ARBA" id="ARBA00023015"/>
    </source>
</evidence>
<dbReference type="Proteomes" id="UP000759131">
    <property type="component" value="Unassembled WGS sequence"/>
</dbReference>
<proteinExistence type="inferred from homology"/>
<evidence type="ECO:0000313" key="17">
    <source>
        <dbReference type="Proteomes" id="UP000759131"/>
    </source>
</evidence>
<evidence type="ECO:0000256" key="3">
    <source>
        <dbReference type="ARBA" id="ARBA00021181"/>
    </source>
</evidence>
<dbReference type="OrthoDB" id="5411773at2759"/>
<feature type="site" description="Histone H3K4me3 binding" evidence="11">
    <location>
        <position position="263"/>
    </location>
</feature>
<protein>
    <recommendedName>
        <fullName evidence="3">Inhibitor of growth protein 3</fullName>
    </recommendedName>
</protein>
<organism evidence="16">
    <name type="scientific">Medioppia subpectinata</name>
    <dbReference type="NCBI Taxonomy" id="1979941"/>
    <lineage>
        <taxon>Eukaryota</taxon>
        <taxon>Metazoa</taxon>
        <taxon>Ecdysozoa</taxon>
        <taxon>Arthropoda</taxon>
        <taxon>Chelicerata</taxon>
        <taxon>Arachnida</taxon>
        <taxon>Acari</taxon>
        <taxon>Acariformes</taxon>
        <taxon>Sarcoptiformes</taxon>
        <taxon>Oribatida</taxon>
        <taxon>Brachypylina</taxon>
        <taxon>Oppioidea</taxon>
        <taxon>Oppiidae</taxon>
        <taxon>Medioppia</taxon>
    </lineage>
</organism>
<evidence type="ECO:0000256" key="13">
    <source>
        <dbReference type="PROSITE-ProRule" id="PRU00146"/>
    </source>
</evidence>
<dbReference type="PROSITE" id="PS01359">
    <property type="entry name" value="ZF_PHD_1"/>
    <property type="match status" value="1"/>
</dbReference>
<feature type="domain" description="PHD-type" evidence="15">
    <location>
        <begin position="238"/>
        <end position="287"/>
    </location>
</feature>
<feature type="site" description="Histone H3K4me3 binding" evidence="11">
    <location>
        <position position="240"/>
    </location>
</feature>
<keyword evidence="6 13" id="KW-0863">Zinc-finger</keyword>
<dbReference type="EMBL" id="CAJPIZ010010670">
    <property type="protein sequence ID" value="CAG2112663.1"/>
    <property type="molecule type" value="Genomic_DNA"/>
</dbReference>
<evidence type="ECO:0000256" key="1">
    <source>
        <dbReference type="ARBA" id="ARBA00004123"/>
    </source>
</evidence>
<feature type="non-terminal residue" evidence="16">
    <location>
        <position position="1"/>
    </location>
</feature>
<dbReference type="PANTHER" id="PTHR10333:SF103">
    <property type="entry name" value="INHIBITOR OF GROWTH PROTEIN 3"/>
    <property type="match status" value="1"/>
</dbReference>
<name>A0A7R9Q4T6_9ACAR</name>
<dbReference type="InterPro" id="IPR013083">
    <property type="entry name" value="Znf_RING/FYVE/PHD"/>
</dbReference>
<reference evidence="16" key="1">
    <citation type="submission" date="2020-11" db="EMBL/GenBank/DDBJ databases">
        <authorList>
            <person name="Tran Van P."/>
        </authorList>
    </citation>
    <scope>NUCLEOTIDE SEQUENCE</scope>
</reference>
<gene>
    <name evidence="16" type="ORF">OSB1V03_LOCUS12638</name>
</gene>
<dbReference type="InterPro" id="IPR019787">
    <property type="entry name" value="Znf_PHD-finger"/>
</dbReference>
<evidence type="ECO:0000256" key="12">
    <source>
        <dbReference type="PIRSR" id="PIRSR628651-51"/>
    </source>
</evidence>
<accession>A0A7R9Q4T6</accession>
<dbReference type="SUPFAM" id="SSF57903">
    <property type="entry name" value="FYVE/PHD zinc finger"/>
    <property type="match status" value="1"/>
</dbReference>
<feature type="binding site" evidence="12">
    <location>
        <position position="284"/>
    </location>
    <ligand>
        <name>Zn(2+)</name>
        <dbReference type="ChEBI" id="CHEBI:29105"/>
        <label>2</label>
    </ligand>
</feature>
<dbReference type="InterPro" id="IPR011011">
    <property type="entry name" value="Znf_FYVE_PHD"/>
</dbReference>
<dbReference type="Gene3D" id="3.30.40.10">
    <property type="entry name" value="Zinc/RING finger domain, C3HC4 (zinc finger)"/>
    <property type="match status" value="1"/>
</dbReference>
<evidence type="ECO:0000256" key="11">
    <source>
        <dbReference type="PIRSR" id="PIRSR628651-50"/>
    </source>
</evidence>
<evidence type="ECO:0000256" key="9">
    <source>
        <dbReference type="ARBA" id="ARBA00023163"/>
    </source>
</evidence>
<dbReference type="InterPro" id="IPR019786">
    <property type="entry name" value="Zinc_finger_PHD-type_CS"/>
</dbReference>
<keyword evidence="8" id="KW-0805">Transcription regulation</keyword>
<feature type="binding site" evidence="12">
    <location>
        <position position="268"/>
    </location>
    <ligand>
        <name>Zn(2+)</name>
        <dbReference type="ChEBI" id="CHEBI:29105"/>
        <label>1</label>
    </ligand>
</feature>
<dbReference type="InterPro" id="IPR028651">
    <property type="entry name" value="ING_fam"/>
</dbReference>
<dbReference type="InterPro" id="IPR042020">
    <property type="entry name" value="ING3_PHD"/>
</dbReference>
<dbReference type="PROSITE" id="PS50016">
    <property type="entry name" value="ZF_PHD_2"/>
    <property type="match status" value="1"/>
</dbReference>
<feature type="binding site" evidence="12">
    <location>
        <position position="241"/>
    </location>
    <ligand>
        <name>Zn(2+)</name>
        <dbReference type="ChEBI" id="CHEBI:29105"/>
        <label>1</label>
    </ligand>
</feature>